<name>A0A4R3MDY6_9FIRM</name>
<organism evidence="13 14">
    <name type="scientific">Natranaerovirga pectinivora</name>
    <dbReference type="NCBI Taxonomy" id="682400"/>
    <lineage>
        <taxon>Bacteria</taxon>
        <taxon>Bacillati</taxon>
        <taxon>Bacillota</taxon>
        <taxon>Clostridia</taxon>
        <taxon>Lachnospirales</taxon>
        <taxon>Natranaerovirgaceae</taxon>
        <taxon>Natranaerovirga</taxon>
    </lineage>
</organism>
<feature type="domain" description="Serine dehydratase-like alpha subunit" evidence="12">
    <location>
        <begin position="17"/>
        <end position="275"/>
    </location>
</feature>
<evidence type="ECO:0000259" key="12">
    <source>
        <dbReference type="Pfam" id="PF03313"/>
    </source>
</evidence>
<evidence type="ECO:0000256" key="4">
    <source>
        <dbReference type="ARBA" id="ARBA00022432"/>
    </source>
</evidence>
<keyword evidence="9 11" id="KW-0456">Lyase</keyword>
<comment type="caution">
    <text evidence="13">The sequence shown here is derived from an EMBL/GenBank/DDBJ whole genome shotgun (WGS) entry which is preliminary data.</text>
</comment>
<keyword evidence="5 11" id="KW-0004">4Fe-4S</keyword>
<keyword evidence="6 11" id="KW-0479">Metal-binding</keyword>
<evidence type="ECO:0000256" key="8">
    <source>
        <dbReference type="ARBA" id="ARBA00023014"/>
    </source>
</evidence>
<dbReference type="Proteomes" id="UP000294902">
    <property type="component" value="Unassembled WGS sequence"/>
</dbReference>
<comment type="similarity">
    <text evidence="3 11">Belongs to the iron-sulfur dependent L-serine dehydratase family.</text>
</comment>
<keyword evidence="4 11" id="KW-0312">Gluconeogenesis</keyword>
<accession>A0A4R3MDY6</accession>
<dbReference type="AlphaFoldDB" id="A0A4R3MDY6"/>
<dbReference type="EMBL" id="SMAL01000015">
    <property type="protein sequence ID" value="TCT11676.1"/>
    <property type="molecule type" value="Genomic_DNA"/>
</dbReference>
<evidence type="ECO:0000256" key="3">
    <source>
        <dbReference type="ARBA" id="ARBA00008636"/>
    </source>
</evidence>
<dbReference type="GO" id="GO:0051539">
    <property type="term" value="F:4 iron, 4 sulfur cluster binding"/>
    <property type="evidence" value="ECO:0007669"/>
    <property type="project" value="UniProtKB-UniRule"/>
</dbReference>
<evidence type="ECO:0000256" key="1">
    <source>
        <dbReference type="ARBA" id="ARBA00001966"/>
    </source>
</evidence>
<keyword evidence="8 11" id="KW-0411">Iron-sulfur</keyword>
<proteinExistence type="inferred from homology"/>
<comment type="cofactor">
    <cofactor evidence="1 11">
        <name>[4Fe-4S] cluster</name>
        <dbReference type="ChEBI" id="CHEBI:49883"/>
    </cofactor>
</comment>
<comment type="catalytic activity">
    <reaction evidence="10 11">
        <text>L-serine = pyruvate + NH4(+)</text>
        <dbReference type="Rhea" id="RHEA:19169"/>
        <dbReference type="ChEBI" id="CHEBI:15361"/>
        <dbReference type="ChEBI" id="CHEBI:28938"/>
        <dbReference type="ChEBI" id="CHEBI:33384"/>
        <dbReference type="EC" id="4.3.1.17"/>
    </reaction>
</comment>
<dbReference type="NCBIfam" id="TIGR00718">
    <property type="entry name" value="sda_alpha"/>
    <property type="match status" value="1"/>
</dbReference>
<reference evidence="13 14" key="1">
    <citation type="submission" date="2019-03" db="EMBL/GenBank/DDBJ databases">
        <title>Genomic Encyclopedia of Type Strains, Phase IV (KMG-IV): sequencing the most valuable type-strain genomes for metagenomic binning, comparative biology and taxonomic classification.</title>
        <authorList>
            <person name="Goeker M."/>
        </authorList>
    </citation>
    <scope>NUCLEOTIDE SEQUENCE [LARGE SCALE GENOMIC DNA]</scope>
    <source>
        <strain evidence="13 14">DSM 24629</strain>
    </source>
</reference>
<evidence type="ECO:0000256" key="10">
    <source>
        <dbReference type="ARBA" id="ARBA00049406"/>
    </source>
</evidence>
<dbReference type="GO" id="GO:0006094">
    <property type="term" value="P:gluconeogenesis"/>
    <property type="evidence" value="ECO:0007669"/>
    <property type="project" value="UniProtKB-KW"/>
</dbReference>
<dbReference type="RefSeq" id="WP_132254124.1">
    <property type="nucleotide sequence ID" value="NZ_SMAL01000015.1"/>
</dbReference>
<evidence type="ECO:0000313" key="13">
    <source>
        <dbReference type="EMBL" id="TCT11676.1"/>
    </source>
</evidence>
<dbReference type="PANTHER" id="PTHR30182:SF1">
    <property type="entry name" value="L-SERINE DEHYDRATASE 1"/>
    <property type="match status" value="1"/>
</dbReference>
<dbReference type="Pfam" id="PF03313">
    <property type="entry name" value="SDH_alpha"/>
    <property type="match status" value="1"/>
</dbReference>
<dbReference type="InterPro" id="IPR051318">
    <property type="entry name" value="Fe-S_L-Ser"/>
</dbReference>
<gene>
    <name evidence="13" type="ORF">EDC18_11521</name>
</gene>
<evidence type="ECO:0000256" key="11">
    <source>
        <dbReference type="RuleBase" id="RU366059"/>
    </source>
</evidence>
<dbReference type="GO" id="GO:0003941">
    <property type="term" value="F:L-serine ammonia-lyase activity"/>
    <property type="evidence" value="ECO:0007669"/>
    <property type="project" value="UniProtKB-UniRule"/>
</dbReference>
<evidence type="ECO:0000256" key="2">
    <source>
        <dbReference type="ARBA" id="ARBA00004742"/>
    </source>
</evidence>
<dbReference type="PANTHER" id="PTHR30182">
    <property type="entry name" value="L-SERINE DEHYDRATASE"/>
    <property type="match status" value="1"/>
</dbReference>
<keyword evidence="14" id="KW-1185">Reference proteome</keyword>
<evidence type="ECO:0000256" key="6">
    <source>
        <dbReference type="ARBA" id="ARBA00022723"/>
    </source>
</evidence>
<sequence length="291" mass="30825">MNFSSGEELLAKAQELKHIYNVVMKYESHKSNKNEEDILDKLKLSWHIMQEAIQQGLDKETKGKGHMIGGEALKMKERYTHNNTICGNTMAKAISYGLSTMEVNACMGRIVACPTAGSSGVLPGILLMLKEEYEIPDEKIIKGLLTASGIGIIIGKNASLSGAEGGCQAEVGSASAMAAAAVVEIMGGTPAMALSASAIALQNLMGLICDPVAGLVEVPCQKRNAIGIANGLIASEMALAGIESVIPFDEVVHAMKEVSKLMPSMLRETAQGGIATTPTAKKFEKEIFSQR</sequence>
<evidence type="ECO:0000256" key="9">
    <source>
        <dbReference type="ARBA" id="ARBA00023239"/>
    </source>
</evidence>
<dbReference type="InterPro" id="IPR004642">
    <property type="entry name" value="Ser_deHydtase_asu"/>
</dbReference>
<evidence type="ECO:0000256" key="5">
    <source>
        <dbReference type="ARBA" id="ARBA00022485"/>
    </source>
</evidence>
<dbReference type="InterPro" id="IPR005130">
    <property type="entry name" value="Ser_deHydtase-like_asu"/>
</dbReference>
<dbReference type="OrthoDB" id="9805537at2"/>
<comment type="pathway">
    <text evidence="2">Carbohydrate biosynthesis; gluconeogenesis.</text>
</comment>
<dbReference type="GO" id="GO:0046872">
    <property type="term" value="F:metal ion binding"/>
    <property type="evidence" value="ECO:0007669"/>
    <property type="project" value="UniProtKB-KW"/>
</dbReference>
<evidence type="ECO:0000256" key="7">
    <source>
        <dbReference type="ARBA" id="ARBA00023004"/>
    </source>
</evidence>
<protein>
    <recommendedName>
        <fullName evidence="11">L-serine dehydratase</fullName>
        <ecNumber evidence="11">4.3.1.17</ecNumber>
    </recommendedName>
</protein>
<keyword evidence="7 11" id="KW-0408">Iron</keyword>
<dbReference type="EC" id="4.3.1.17" evidence="11"/>
<evidence type="ECO:0000313" key="14">
    <source>
        <dbReference type="Proteomes" id="UP000294902"/>
    </source>
</evidence>